<name>A0A4S4MR87_9APHY</name>
<feature type="transmembrane region" description="Helical" evidence="1">
    <location>
        <begin position="90"/>
        <end position="109"/>
    </location>
</feature>
<feature type="transmembrane region" description="Helical" evidence="1">
    <location>
        <begin position="21"/>
        <end position="44"/>
    </location>
</feature>
<evidence type="ECO:0000313" key="3">
    <source>
        <dbReference type="Proteomes" id="UP000308730"/>
    </source>
</evidence>
<protein>
    <submittedName>
        <fullName evidence="2">Uncharacterized protein</fullName>
    </submittedName>
</protein>
<organism evidence="2 3">
    <name type="scientific">Antrodiella citrinella</name>
    <dbReference type="NCBI Taxonomy" id="2447956"/>
    <lineage>
        <taxon>Eukaryota</taxon>
        <taxon>Fungi</taxon>
        <taxon>Dikarya</taxon>
        <taxon>Basidiomycota</taxon>
        <taxon>Agaricomycotina</taxon>
        <taxon>Agaricomycetes</taxon>
        <taxon>Polyporales</taxon>
        <taxon>Steccherinaceae</taxon>
        <taxon>Antrodiella</taxon>
    </lineage>
</organism>
<keyword evidence="3" id="KW-1185">Reference proteome</keyword>
<sequence>MQVILYYRIYPKDRFAYKFAVALIWALDLLHTSMASAATWTYLIDNFGNELITDHITWTIGATVALTALITFLVHIFFVHRIFTVSGGSYWIVIPIALLALTRLAFALVESFTPTRYVGRGFAGHDF</sequence>
<reference evidence="2 3" key="1">
    <citation type="submission" date="2019-02" db="EMBL/GenBank/DDBJ databases">
        <title>Genome sequencing of the rare red list fungi Antrodiella citrinella (Flaviporus citrinellus).</title>
        <authorList>
            <person name="Buettner E."/>
            <person name="Kellner H."/>
        </authorList>
    </citation>
    <scope>NUCLEOTIDE SEQUENCE [LARGE SCALE GENOMIC DNA]</scope>
    <source>
        <strain evidence="2 3">DSM 108506</strain>
    </source>
</reference>
<dbReference type="PANTHER" id="PTHR40465">
    <property type="entry name" value="CHROMOSOME 1, WHOLE GENOME SHOTGUN SEQUENCE"/>
    <property type="match status" value="1"/>
</dbReference>
<dbReference type="Proteomes" id="UP000308730">
    <property type="component" value="Unassembled WGS sequence"/>
</dbReference>
<gene>
    <name evidence="2" type="ORF">EUX98_g5517</name>
</gene>
<evidence type="ECO:0000256" key="1">
    <source>
        <dbReference type="SAM" id="Phobius"/>
    </source>
</evidence>
<feature type="transmembrane region" description="Helical" evidence="1">
    <location>
        <begin position="56"/>
        <end position="78"/>
    </location>
</feature>
<keyword evidence="1" id="KW-0472">Membrane</keyword>
<proteinExistence type="predicted"/>
<evidence type="ECO:0000313" key="2">
    <source>
        <dbReference type="EMBL" id="THH28664.1"/>
    </source>
</evidence>
<dbReference type="AlphaFoldDB" id="A0A4S4MR87"/>
<comment type="caution">
    <text evidence="2">The sequence shown here is derived from an EMBL/GenBank/DDBJ whole genome shotgun (WGS) entry which is preliminary data.</text>
</comment>
<dbReference type="EMBL" id="SGPM01000164">
    <property type="protein sequence ID" value="THH28664.1"/>
    <property type="molecule type" value="Genomic_DNA"/>
</dbReference>
<accession>A0A4S4MR87</accession>
<dbReference type="OrthoDB" id="2795487at2759"/>
<keyword evidence="1" id="KW-0812">Transmembrane</keyword>
<dbReference type="PANTHER" id="PTHR40465:SF1">
    <property type="entry name" value="DUF6534 DOMAIN-CONTAINING PROTEIN"/>
    <property type="match status" value="1"/>
</dbReference>
<keyword evidence="1" id="KW-1133">Transmembrane helix</keyword>